<sequence length="691" mass="81282">MLQIQHQTPPEINRIRQLICRAGDEGADTFKKDLQKIVDVLGEYYQQNKQEVKDAMIQSFIQCAKLLPLKSGIYATILALLSTKQITQSLTDQIILGLLEHLPQIAQEETPILGQTILKFLSELMNVGLLNTVSFVECLYDLEGGAENEQSPFYLQILLTTIPHAMIKAMEKNQIEFKNIIQNVEVLMTKRKTEDRLFHLWQSIRNFLNNQEKDAHTQIFQQFLKTSYPRPYLLFPDEMTQVRQLRRGFKIPIVKRTQIWRPQQILVLNDEIRSQNNNKTDIQIEITRQWIYETIDLFKTNRQQIVFQFQLYQNCIKLSPSQEAQFRQTLIFTLLNMVIEVIPRKDQLSTAFYSGLLIHLSQRNSDNIKEWNETIEQFIDLMPQNNILIIEQLSDCLSHYFCNSNFKLNWDKFFGKYNPDETDSINNYLVIMIFRKLFLLVSVDKITDLVPKNIIDWYNQLQDITKPLDFEQISLAEKINSYLQQKLNGIEMLEQLKLITNHNPDIVIQTFLECLLQCISKSITHLNVLSKRYLSFLLQPNIIKPEKLGEIMLQTIFRMWNHSVFHLKVYLKEFLNLEVISNLQIINWLNDIIKQKSDNFKIYNVLIAINDVFRKQTKLDQVQDCTYENVKEINTILTQMIEQEQDIIIQSSLENIQLQILIAFKSTNGSQSEKLLKEIKSTQIKQIIMSF</sequence>
<dbReference type="GO" id="GO:0003729">
    <property type="term" value="F:mRNA binding"/>
    <property type="evidence" value="ECO:0007669"/>
    <property type="project" value="TreeGrafter"/>
</dbReference>
<dbReference type="PANTHER" id="PTHR12412:SF2">
    <property type="entry name" value="NUCLEAR CAP-BINDING PROTEIN SUBUNIT 1"/>
    <property type="match status" value="1"/>
</dbReference>
<accession>A0A8S1K845</accession>
<keyword evidence="3" id="KW-1185">Reference proteome</keyword>
<comment type="caution">
    <text evidence="2">The sequence shown here is derived from an EMBL/GenBank/DDBJ whole genome shotgun (WGS) entry which is preliminary data.</text>
</comment>
<dbReference type="GO" id="GO:0000184">
    <property type="term" value="P:nuclear-transcribed mRNA catabolic process, nonsense-mediated decay"/>
    <property type="evidence" value="ECO:0007669"/>
    <property type="project" value="TreeGrafter"/>
</dbReference>
<dbReference type="GO" id="GO:0005634">
    <property type="term" value="C:nucleus"/>
    <property type="evidence" value="ECO:0007669"/>
    <property type="project" value="TreeGrafter"/>
</dbReference>
<dbReference type="OMA" id="AYMILEV"/>
<protein>
    <recommendedName>
        <fullName evidence="1">MIF4G-like type 2 domain-containing protein</fullName>
    </recommendedName>
</protein>
<dbReference type="InterPro" id="IPR015174">
    <property type="entry name" value="MIF4G-like_typ-2"/>
</dbReference>
<dbReference type="GO" id="GO:0005846">
    <property type="term" value="C:nuclear cap binding complex"/>
    <property type="evidence" value="ECO:0007669"/>
    <property type="project" value="InterPro"/>
</dbReference>
<evidence type="ECO:0000259" key="1">
    <source>
        <dbReference type="Pfam" id="PF09090"/>
    </source>
</evidence>
<dbReference type="PANTHER" id="PTHR12412">
    <property type="entry name" value="CAP BINDING PROTEIN"/>
    <property type="match status" value="1"/>
</dbReference>
<dbReference type="GO" id="GO:0006406">
    <property type="term" value="P:mRNA export from nucleus"/>
    <property type="evidence" value="ECO:0007669"/>
    <property type="project" value="InterPro"/>
</dbReference>
<evidence type="ECO:0000313" key="2">
    <source>
        <dbReference type="EMBL" id="CAD8050573.1"/>
    </source>
</evidence>
<dbReference type="EMBL" id="CAJJDM010000012">
    <property type="protein sequence ID" value="CAD8050573.1"/>
    <property type="molecule type" value="Genomic_DNA"/>
</dbReference>
<organism evidence="2 3">
    <name type="scientific">Paramecium primaurelia</name>
    <dbReference type="NCBI Taxonomy" id="5886"/>
    <lineage>
        <taxon>Eukaryota</taxon>
        <taxon>Sar</taxon>
        <taxon>Alveolata</taxon>
        <taxon>Ciliophora</taxon>
        <taxon>Intramacronucleata</taxon>
        <taxon>Oligohymenophorea</taxon>
        <taxon>Peniculida</taxon>
        <taxon>Parameciidae</taxon>
        <taxon>Paramecium</taxon>
    </lineage>
</organism>
<feature type="domain" description="MIF4G-like type 2" evidence="1">
    <location>
        <begin position="476"/>
        <end position="619"/>
    </location>
</feature>
<gene>
    <name evidence="2" type="ORF">PPRIM_AZ9-3.1.T0170125</name>
</gene>
<dbReference type="InterPro" id="IPR027159">
    <property type="entry name" value="CBP80"/>
</dbReference>
<evidence type="ECO:0000313" key="3">
    <source>
        <dbReference type="Proteomes" id="UP000688137"/>
    </source>
</evidence>
<name>A0A8S1K845_PARPR</name>
<reference evidence="2" key="1">
    <citation type="submission" date="2021-01" db="EMBL/GenBank/DDBJ databases">
        <authorList>
            <consortium name="Genoscope - CEA"/>
            <person name="William W."/>
        </authorList>
    </citation>
    <scope>NUCLEOTIDE SEQUENCE</scope>
</reference>
<dbReference type="Proteomes" id="UP000688137">
    <property type="component" value="Unassembled WGS sequence"/>
</dbReference>
<dbReference type="AlphaFoldDB" id="A0A8S1K845"/>
<proteinExistence type="predicted"/>
<dbReference type="GO" id="GO:0000339">
    <property type="term" value="F:RNA cap binding"/>
    <property type="evidence" value="ECO:0007669"/>
    <property type="project" value="InterPro"/>
</dbReference>
<dbReference type="Pfam" id="PF09090">
    <property type="entry name" value="MIF4G_like_2"/>
    <property type="match status" value="1"/>
</dbReference>